<keyword evidence="1" id="KW-0732">Signal</keyword>
<dbReference type="RefSeq" id="WP_341410630.1">
    <property type="nucleotide sequence ID" value="NZ_JBBUTH010000007.1"/>
</dbReference>
<dbReference type="EMBL" id="JBBUTH010000007">
    <property type="protein sequence ID" value="MEK8050936.1"/>
    <property type="molecule type" value="Genomic_DNA"/>
</dbReference>
<evidence type="ECO:0000259" key="2">
    <source>
        <dbReference type="Pfam" id="PF20091"/>
    </source>
</evidence>
<dbReference type="GO" id="GO:0016787">
    <property type="term" value="F:hydrolase activity"/>
    <property type="evidence" value="ECO:0007669"/>
    <property type="project" value="UniProtKB-KW"/>
</dbReference>
<reference evidence="3 4" key="1">
    <citation type="submission" date="2024-04" db="EMBL/GenBank/DDBJ databases">
        <title>Novel species of the genus Ideonella isolated from streams.</title>
        <authorList>
            <person name="Lu H."/>
        </authorList>
    </citation>
    <scope>NUCLEOTIDE SEQUENCE [LARGE SCALE GENOMIC DNA]</scope>
    <source>
        <strain evidence="3 4">DXS22W</strain>
    </source>
</reference>
<feature type="signal peptide" evidence="1">
    <location>
        <begin position="1"/>
        <end position="33"/>
    </location>
</feature>
<sequence>MPLLHRLPTRTAQALGLGALALVSLLPAAPAQARVTRLVIDARQPAAAPAGAPTGVAYEQIVGRAFGELDPALPGNAIIQDIRLGLDADGKARYVATFQLLKPVDKAQASGLMWHDVPNRGRIFPNAAQEYAAGDVMLASAWQGDSAGATAVKPTATIGATQWLQLPVARAADGGRITGEVFARIVNRSGPASQPLLVQTNPVPYRPLSLDTTKARLVSRGGELQSGEVIDERVVPAAEWAWARCDAKNPFPGTPDPTQICLKAGFDPKRLYQVVFTAADPQVLGMGFAAWRDVGQFFKTAKADDAGTPNPVAGWVSHSIGRGVSQSGNFLRGWLHLGFNRGEDGQAVHDGLWPIIAGRRIALNYRWAQPDGVLELYQAGSEGPQWWLPAPDALRGGRESGILQRCQATRTCPKVIEHFGSAEVWALKLTPEWVGTDGKADLPLPPNVRRYYLASSHHGGGAGGFDTSLPGVGLPATGAACPGNNFGTGVLPANPMPHTETVNALRQHFRRWVMQDVPPPPSRYPTLAAGQLARADKASLGMPTLPGLRATVPEPDFIMPVHVLDHGPDFDPVDGSGIASLAPPRVRQVLPMWAPKVDADGNELGGVPVVLALAPLGTYLGWNITAAGDKPFHAGQICNYVGGMLPFARTQAQREAAQDPRPSLEERYGSHAGYVAAVRQAAAAAQQQGFLLPEDAQALIRAAEASQVLR</sequence>
<gene>
    <name evidence="3" type="ORF">AACH10_11870</name>
</gene>
<accession>A0ABU9CGF2</accession>
<dbReference type="Pfam" id="PF20091">
    <property type="entry name" value="Abhydrolase_10"/>
    <property type="match status" value="1"/>
</dbReference>
<evidence type="ECO:0000313" key="3">
    <source>
        <dbReference type="EMBL" id="MEK8050936.1"/>
    </source>
</evidence>
<evidence type="ECO:0000313" key="4">
    <source>
        <dbReference type="Proteomes" id="UP001365405"/>
    </source>
</evidence>
<proteinExistence type="predicted"/>
<evidence type="ECO:0000256" key="1">
    <source>
        <dbReference type="SAM" id="SignalP"/>
    </source>
</evidence>
<dbReference type="Proteomes" id="UP001365405">
    <property type="component" value="Unassembled WGS sequence"/>
</dbReference>
<name>A0ABU9CGF2_9BURK</name>
<protein>
    <submittedName>
        <fullName evidence="3">Alpha/beta hydrolase domain-containing protein</fullName>
    </submittedName>
</protein>
<organism evidence="3 4">
    <name type="scientific">Pseudaquabacterium inlustre</name>
    <dbReference type="NCBI Taxonomy" id="2984192"/>
    <lineage>
        <taxon>Bacteria</taxon>
        <taxon>Pseudomonadati</taxon>
        <taxon>Pseudomonadota</taxon>
        <taxon>Betaproteobacteria</taxon>
        <taxon>Burkholderiales</taxon>
        <taxon>Sphaerotilaceae</taxon>
        <taxon>Pseudaquabacterium</taxon>
    </lineage>
</organism>
<feature type="domain" description="Alpha/beta hydrolase" evidence="2">
    <location>
        <begin position="178"/>
        <end position="701"/>
    </location>
</feature>
<feature type="chain" id="PRO_5046120407" evidence="1">
    <location>
        <begin position="34"/>
        <end position="710"/>
    </location>
</feature>
<keyword evidence="4" id="KW-1185">Reference proteome</keyword>
<dbReference type="InterPro" id="IPR045394">
    <property type="entry name" value="Abhydrolase_dom"/>
</dbReference>
<comment type="caution">
    <text evidence="3">The sequence shown here is derived from an EMBL/GenBank/DDBJ whole genome shotgun (WGS) entry which is preliminary data.</text>
</comment>
<keyword evidence="3" id="KW-0378">Hydrolase</keyword>